<dbReference type="EMBL" id="LN681231">
    <property type="protein sequence ID" value="CEK26510.1"/>
    <property type="molecule type" value="Genomic_DNA"/>
</dbReference>
<sequence>MNIKVKAQKKQDAAPWVLLAPPLPYRKPVLSIDGISPTDTRP</sequence>
<dbReference type="GeneID" id="79396644"/>
<gene>
    <name evidence="1" type="ORF">CSF007_3655</name>
</gene>
<proteinExistence type="predicted"/>
<dbReference type="AlphaFoldDB" id="A0A0A8VAC1"/>
<protein>
    <submittedName>
        <fullName evidence="1">Uncharacterized protein</fullName>
    </submittedName>
</protein>
<dbReference type="RefSeq" id="WP_004719152.1">
    <property type="nucleotide sequence ID" value="NZ_CABIHT010000048.1"/>
</dbReference>
<reference evidence="1" key="1">
    <citation type="journal article" date="2015" name="Genome Announc.">
        <title>Complete Genome Sequence of Yersinia ruckeri Strain CSF007-82, Etiologic Agent of Red Mouth Disease in Salmonid Fish.</title>
        <authorList>
            <person name="Nelson M.C."/>
            <person name="LaPatra S.E."/>
            <person name="Welch T.J."/>
            <person name="Graf J."/>
        </authorList>
    </citation>
    <scope>NUCLEOTIDE SEQUENCE</scope>
    <source>
        <strain evidence="1">CSF007-82</strain>
    </source>
</reference>
<evidence type="ECO:0000313" key="1">
    <source>
        <dbReference type="EMBL" id="CEK26510.1"/>
    </source>
</evidence>
<organism evidence="1">
    <name type="scientific">Yersinia ruckeri</name>
    <dbReference type="NCBI Taxonomy" id="29486"/>
    <lineage>
        <taxon>Bacteria</taxon>
        <taxon>Pseudomonadati</taxon>
        <taxon>Pseudomonadota</taxon>
        <taxon>Gammaproteobacteria</taxon>
        <taxon>Enterobacterales</taxon>
        <taxon>Yersiniaceae</taxon>
        <taxon>Yersinia</taxon>
    </lineage>
</organism>
<name>A0A0A8VAC1_YERRU</name>
<accession>A0A0A8VAC1</accession>